<comment type="caution">
    <text evidence="2">The sequence shown here is derived from an EMBL/GenBank/DDBJ whole genome shotgun (WGS) entry which is preliminary data.</text>
</comment>
<feature type="signal peptide" evidence="1">
    <location>
        <begin position="1"/>
        <end position="21"/>
    </location>
</feature>
<accession>A0A8H4UP32</accession>
<feature type="chain" id="PRO_5034210432" evidence="1">
    <location>
        <begin position="22"/>
        <end position="122"/>
    </location>
</feature>
<dbReference type="EMBL" id="JABEYC010000225">
    <property type="protein sequence ID" value="KAF4980504.1"/>
    <property type="molecule type" value="Genomic_DNA"/>
</dbReference>
<name>A0A8H4UP32_9HYPO</name>
<evidence type="ECO:0000313" key="3">
    <source>
        <dbReference type="Proteomes" id="UP000635477"/>
    </source>
</evidence>
<keyword evidence="3" id="KW-1185">Reference proteome</keyword>
<evidence type="ECO:0000256" key="1">
    <source>
        <dbReference type="SAM" id="SignalP"/>
    </source>
</evidence>
<gene>
    <name evidence="2" type="ORF">FZEAL_3492</name>
</gene>
<proteinExistence type="predicted"/>
<dbReference type="OrthoDB" id="4991577at2759"/>
<reference evidence="2" key="1">
    <citation type="journal article" date="2020" name="BMC Genomics">
        <title>Correction to: Identification and distribution of gene clusters required for synthesis of sphingolipid metabolism inhibitors in diverse species of the filamentous fungus Fusarium.</title>
        <authorList>
            <person name="Kim H.S."/>
            <person name="Lohmar J.M."/>
            <person name="Busman M."/>
            <person name="Brown D.W."/>
            <person name="Naumann T.A."/>
            <person name="Divon H.H."/>
            <person name="Lysoe E."/>
            <person name="Uhlig S."/>
            <person name="Proctor R.H."/>
        </authorList>
    </citation>
    <scope>NUCLEOTIDE SEQUENCE</scope>
    <source>
        <strain evidence="2">NRRL 22465</strain>
    </source>
</reference>
<keyword evidence="1" id="KW-0732">Signal</keyword>
<dbReference type="AlphaFoldDB" id="A0A8H4UP32"/>
<dbReference type="Proteomes" id="UP000635477">
    <property type="component" value="Unassembled WGS sequence"/>
</dbReference>
<protein>
    <submittedName>
        <fullName evidence="2">Uncharacterized protein</fullName>
    </submittedName>
</protein>
<organism evidence="2 3">
    <name type="scientific">Fusarium zealandicum</name>
    <dbReference type="NCBI Taxonomy" id="1053134"/>
    <lineage>
        <taxon>Eukaryota</taxon>
        <taxon>Fungi</taxon>
        <taxon>Dikarya</taxon>
        <taxon>Ascomycota</taxon>
        <taxon>Pezizomycotina</taxon>
        <taxon>Sordariomycetes</taxon>
        <taxon>Hypocreomycetidae</taxon>
        <taxon>Hypocreales</taxon>
        <taxon>Nectriaceae</taxon>
        <taxon>Fusarium</taxon>
        <taxon>Fusarium staphyleae species complex</taxon>
    </lineage>
</organism>
<evidence type="ECO:0000313" key="2">
    <source>
        <dbReference type="EMBL" id="KAF4980504.1"/>
    </source>
</evidence>
<reference evidence="2" key="2">
    <citation type="submission" date="2020-05" db="EMBL/GenBank/DDBJ databases">
        <authorList>
            <person name="Kim H.-S."/>
            <person name="Proctor R.H."/>
            <person name="Brown D.W."/>
        </authorList>
    </citation>
    <scope>NUCLEOTIDE SEQUENCE</scope>
    <source>
        <strain evidence="2">NRRL 22465</strain>
    </source>
</reference>
<sequence>MLGFSKVNLLVLGSLLAPAFAASIRGTGAGIEISDTRITGTGGIFRDGETVSGTNIATGGLIVADADWGFINEIREAWQTAQGSSSGIYYELQQVEFIVYPDQSKPWPDSVKWAIYLAPMNS</sequence>